<evidence type="ECO:0000259" key="2">
    <source>
        <dbReference type="Pfam" id="PF00326"/>
    </source>
</evidence>
<dbReference type="SUPFAM" id="SSF53474">
    <property type="entry name" value="alpha/beta-Hydrolases"/>
    <property type="match status" value="1"/>
</dbReference>
<evidence type="ECO:0000256" key="1">
    <source>
        <dbReference type="ARBA" id="ARBA00022801"/>
    </source>
</evidence>
<evidence type="ECO:0000313" key="4">
    <source>
        <dbReference type="Proteomes" id="UP001497602"/>
    </source>
</evidence>
<proteinExistence type="predicted"/>
<accession>A0ABM9PKS7</accession>
<organism evidence="3 4">
    <name type="scientific">Tenacibaculum vairaonense</name>
    <dbReference type="NCBI Taxonomy" id="3137860"/>
    <lineage>
        <taxon>Bacteria</taxon>
        <taxon>Pseudomonadati</taxon>
        <taxon>Bacteroidota</taxon>
        <taxon>Flavobacteriia</taxon>
        <taxon>Flavobacteriales</taxon>
        <taxon>Flavobacteriaceae</taxon>
        <taxon>Tenacibaculum</taxon>
    </lineage>
</organism>
<gene>
    <name evidence="3" type="ORF">T190115A13A_10409</name>
</gene>
<name>A0ABM9PKS7_9FLAO</name>
<reference evidence="3 4" key="1">
    <citation type="submission" date="2024-05" db="EMBL/GenBank/DDBJ databases">
        <authorList>
            <person name="Duchaud E."/>
        </authorList>
    </citation>
    <scope>NUCLEOTIDE SEQUENCE [LARGE SCALE GENOMIC DNA]</scope>
    <source>
        <strain evidence="3">Ena-SAMPLE-TAB-13-05-2024-13:56:06:370-140305</strain>
    </source>
</reference>
<feature type="domain" description="Peptidase S9 prolyl oligopeptidase catalytic" evidence="2">
    <location>
        <begin position="113"/>
        <end position="317"/>
    </location>
</feature>
<keyword evidence="4" id="KW-1185">Reference proteome</keyword>
<sequence>MKLLNILLILFFGCIQMLGQSKIYNVTQIAIKKTYKETSGLAKYRYDSLSYKEARVQNKYIYEKFNYKSDGFEVEGFLCRPKKTRKKKVPVIIYNRGGTGNIGRLSEEDLPDFYWFAKNGFAVYASSYRFVGELGKLDQAGGEDVNDVVNLYNAVKNIEFVDPNNIFMMGVSRGGMMTYQSLKRINVNAAAVIGGVADLNILSKKRPIFITGWSDLEEKYNYKGLENILPNFVENKEKYLNQRSATKWASQINSPVYILHSRQDGRVSVIGALELAKQLHTFKKEYKMKIYDRKSHSLPYSKFDAFEEITEWFKNHIQ</sequence>
<dbReference type="PANTHER" id="PTHR42776">
    <property type="entry name" value="SERINE PEPTIDASE S9 FAMILY MEMBER"/>
    <property type="match status" value="1"/>
</dbReference>
<dbReference type="Pfam" id="PF00326">
    <property type="entry name" value="Peptidase_S9"/>
    <property type="match status" value="1"/>
</dbReference>
<keyword evidence="1" id="KW-0378">Hydrolase</keyword>
<protein>
    <submittedName>
        <fullName evidence="3">Prolyl oligopeptidase family serine peptidase</fullName>
    </submittedName>
</protein>
<dbReference type="PANTHER" id="PTHR42776:SF4">
    <property type="entry name" value="ACYLAMINO-ACID-RELEASING ENZYME"/>
    <property type="match status" value="1"/>
</dbReference>
<comment type="caution">
    <text evidence="3">The sequence shown here is derived from an EMBL/GenBank/DDBJ whole genome shotgun (WGS) entry which is preliminary data.</text>
</comment>
<dbReference type="InterPro" id="IPR001375">
    <property type="entry name" value="Peptidase_S9_cat"/>
</dbReference>
<dbReference type="RefSeq" id="WP_348738015.1">
    <property type="nucleotide sequence ID" value="NZ_CAXJRC010000011.1"/>
</dbReference>
<dbReference type="Proteomes" id="UP001497602">
    <property type="component" value="Unassembled WGS sequence"/>
</dbReference>
<dbReference type="Gene3D" id="3.40.50.1820">
    <property type="entry name" value="alpha/beta hydrolase"/>
    <property type="match status" value="1"/>
</dbReference>
<evidence type="ECO:0000313" key="3">
    <source>
        <dbReference type="EMBL" id="CAL2106253.1"/>
    </source>
</evidence>
<dbReference type="InterPro" id="IPR029058">
    <property type="entry name" value="AB_hydrolase_fold"/>
</dbReference>
<dbReference type="EMBL" id="CAXJRC010000011">
    <property type="protein sequence ID" value="CAL2106253.1"/>
    <property type="molecule type" value="Genomic_DNA"/>
</dbReference>